<sequence>MITYRLALFQLVIDRPERLSRAISDSYTYVIANAPPPQALENRQGVGEPAS</sequence>
<protein>
    <submittedName>
        <fullName evidence="1">Uncharacterized protein</fullName>
    </submittedName>
</protein>
<proteinExistence type="predicted"/>
<feature type="non-terminal residue" evidence="1">
    <location>
        <position position="51"/>
    </location>
</feature>
<name>X1L819_9ZZZZ</name>
<dbReference type="EMBL" id="BARV01002010">
    <property type="protein sequence ID" value="GAI02006.1"/>
    <property type="molecule type" value="Genomic_DNA"/>
</dbReference>
<organism evidence="1">
    <name type="scientific">marine sediment metagenome</name>
    <dbReference type="NCBI Taxonomy" id="412755"/>
    <lineage>
        <taxon>unclassified sequences</taxon>
        <taxon>metagenomes</taxon>
        <taxon>ecological metagenomes</taxon>
    </lineage>
</organism>
<evidence type="ECO:0000313" key="1">
    <source>
        <dbReference type="EMBL" id="GAI02006.1"/>
    </source>
</evidence>
<dbReference type="AlphaFoldDB" id="X1L819"/>
<comment type="caution">
    <text evidence="1">The sequence shown here is derived from an EMBL/GenBank/DDBJ whole genome shotgun (WGS) entry which is preliminary data.</text>
</comment>
<reference evidence="1" key="1">
    <citation type="journal article" date="2014" name="Front. Microbiol.">
        <title>High frequency of phylogenetically diverse reductive dehalogenase-homologous genes in deep subseafloor sedimentary metagenomes.</title>
        <authorList>
            <person name="Kawai M."/>
            <person name="Futagami T."/>
            <person name="Toyoda A."/>
            <person name="Takaki Y."/>
            <person name="Nishi S."/>
            <person name="Hori S."/>
            <person name="Arai W."/>
            <person name="Tsubouchi T."/>
            <person name="Morono Y."/>
            <person name="Uchiyama I."/>
            <person name="Ito T."/>
            <person name="Fujiyama A."/>
            <person name="Inagaki F."/>
            <person name="Takami H."/>
        </authorList>
    </citation>
    <scope>NUCLEOTIDE SEQUENCE</scope>
    <source>
        <strain evidence="1">Expedition CK06-06</strain>
    </source>
</reference>
<gene>
    <name evidence="1" type="ORF">S06H3_05424</name>
</gene>
<accession>X1L819</accession>